<dbReference type="Proteomes" id="UP001520140">
    <property type="component" value="Unassembled WGS sequence"/>
</dbReference>
<dbReference type="SUPFAM" id="SSF55729">
    <property type="entry name" value="Acyl-CoA N-acyltransferases (Nat)"/>
    <property type="match status" value="1"/>
</dbReference>
<dbReference type="PANTHER" id="PTHR42791:SF1">
    <property type="entry name" value="N-ACETYLTRANSFERASE DOMAIN-CONTAINING PROTEIN"/>
    <property type="match status" value="1"/>
</dbReference>
<reference evidence="2 3" key="1">
    <citation type="submission" date="2020-06" db="EMBL/GenBank/DDBJ databases">
        <title>Taxonomy, biology and ecology of Rhodococcus bacteria occurring in California pistachio and other woody hosts as revealed by genome sequence analyses.</title>
        <authorList>
            <person name="Gai Y."/>
            <person name="Riely B."/>
        </authorList>
    </citation>
    <scope>NUCLEOTIDE SEQUENCE [LARGE SCALE GENOMIC DNA]</scope>
    <source>
        <strain evidence="2 3">BP-284</strain>
    </source>
</reference>
<feature type="domain" description="N-acetyltransferase" evidence="1">
    <location>
        <begin position="24"/>
        <end position="207"/>
    </location>
</feature>
<evidence type="ECO:0000313" key="2">
    <source>
        <dbReference type="EMBL" id="MBY6319758.1"/>
    </source>
</evidence>
<comment type="caution">
    <text evidence="2">The sequence shown here is derived from an EMBL/GenBank/DDBJ whole genome shotgun (WGS) entry which is preliminary data.</text>
</comment>
<keyword evidence="3" id="KW-1185">Reference proteome</keyword>
<sequence length="208" mass="22154">MEASTSLPNELFLSDTGFVSSTEFALRPLPVAALDDAAALLATAFENYPWTRWAVPAQDHTVRLTRLQCLYLQYAREHGIVLADADVTGVVALLPPDPPEPPTSMQQDVVALHGDRWEAVAGAVTPPPPTGSWTLETLGVDPRCRGRGLGASLVRAALDAVPADIPVALETSDPRNVRLYERCGFGLTATTHIPDGPTVVSMVHPAAT</sequence>
<dbReference type="EMBL" id="JABUKG010000002">
    <property type="protein sequence ID" value="MBY6319758.1"/>
    <property type="molecule type" value="Genomic_DNA"/>
</dbReference>
<proteinExistence type="predicted"/>
<dbReference type="CDD" id="cd04301">
    <property type="entry name" value="NAT_SF"/>
    <property type="match status" value="1"/>
</dbReference>
<dbReference type="PROSITE" id="PS51186">
    <property type="entry name" value="GNAT"/>
    <property type="match status" value="1"/>
</dbReference>
<evidence type="ECO:0000259" key="1">
    <source>
        <dbReference type="PROSITE" id="PS51186"/>
    </source>
</evidence>
<dbReference type="InterPro" id="IPR000182">
    <property type="entry name" value="GNAT_dom"/>
</dbReference>
<dbReference type="Pfam" id="PF00583">
    <property type="entry name" value="Acetyltransf_1"/>
    <property type="match status" value="1"/>
</dbReference>
<dbReference type="InterPro" id="IPR016181">
    <property type="entry name" value="Acyl_CoA_acyltransferase"/>
</dbReference>
<evidence type="ECO:0000313" key="3">
    <source>
        <dbReference type="Proteomes" id="UP001520140"/>
    </source>
</evidence>
<protein>
    <submittedName>
        <fullName evidence="2">GNAT family N-acetyltransferase</fullName>
    </submittedName>
</protein>
<organism evidence="2 3">
    <name type="scientific">Rhodococcoides kroppenstedtii</name>
    <dbReference type="NCBI Taxonomy" id="293050"/>
    <lineage>
        <taxon>Bacteria</taxon>
        <taxon>Bacillati</taxon>
        <taxon>Actinomycetota</taxon>
        <taxon>Actinomycetes</taxon>
        <taxon>Mycobacteriales</taxon>
        <taxon>Nocardiaceae</taxon>
        <taxon>Rhodococcoides</taxon>
    </lineage>
</organism>
<name>A0ABS7NP33_9NOCA</name>
<accession>A0ABS7NP33</accession>
<dbReference type="InterPro" id="IPR052523">
    <property type="entry name" value="Trichothecene_AcTrans"/>
</dbReference>
<dbReference type="Gene3D" id="3.40.630.30">
    <property type="match status" value="1"/>
</dbReference>
<dbReference type="PANTHER" id="PTHR42791">
    <property type="entry name" value="GNAT FAMILY ACETYLTRANSFERASE"/>
    <property type="match status" value="1"/>
</dbReference>
<gene>
    <name evidence="2" type="ORF">HQ605_02860</name>
</gene>